<keyword evidence="6" id="KW-1185">Reference proteome</keyword>
<dbReference type="CDD" id="cd15800">
    <property type="entry name" value="PMEI-like_2"/>
    <property type="match status" value="1"/>
</dbReference>
<evidence type="ECO:0000256" key="2">
    <source>
        <dbReference type="SAM" id="MobiDB-lite"/>
    </source>
</evidence>
<feature type="compositionally biased region" description="Pro residues" evidence="2">
    <location>
        <begin position="72"/>
        <end position="87"/>
    </location>
</feature>
<dbReference type="SMART" id="SM00856">
    <property type="entry name" value="PMEI"/>
    <property type="match status" value="1"/>
</dbReference>
<dbReference type="EMBL" id="CP136893">
    <property type="protein sequence ID" value="WOL03261.1"/>
    <property type="molecule type" value="Genomic_DNA"/>
</dbReference>
<name>A0AAQ3Q8L7_9LILI</name>
<reference evidence="5 6" key="1">
    <citation type="submission" date="2023-10" db="EMBL/GenBank/DDBJ databases">
        <title>Chromosome-scale genome assembly provides insights into flower coloration mechanisms of Canna indica.</title>
        <authorList>
            <person name="Li C."/>
        </authorList>
    </citation>
    <scope>NUCLEOTIDE SEQUENCE [LARGE SCALE GENOMIC DNA]</scope>
    <source>
        <tissue evidence="5">Flower</tissue>
    </source>
</reference>
<dbReference type="AlphaFoldDB" id="A0AAQ3Q8L7"/>
<feature type="region of interest" description="Disordered" evidence="2">
    <location>
        <begin position="39"/>
        <end position="172"/>
    </location>
</feature>
<dbReference type="GO" id="GO:0004857">
    <property type="term" value="F:enzyme inhibitor activity"/>
    <property type="evidence" value="ECO:0007669"/>
    <property type="project" value="InterPro"/>
</dbReference>
<evidence type="ECO:0000256" key="1">
    <source>
        <dbReference type="ARBA" id="ARBA00022729"/>
    </source>
</evidence>
<sequence>MAPLILLVLALSPSLLFHATAVCVPRDTSKWMFYGAVAPPPSLTSPPLSQSPPQSNSSPSQPPPQPQSQTPPSQPPPQPQSQTPPPQTQSQTPPSQPPPQPQSQTPPPQTQSQTPPSQPPPPPQTQTPSSQPPPQTQSQTPPSQPPPPPQSQTPPSQTNSSSQPQQLPQMPLSLDFSFGDQQLGSLIDGVKSAVDGMCKETDYPEECLSSIVSLLPSVSGNMDATVLLKLQMDACRSKLNLAKKQLEALLQKPAVNARVSSSLQVCSDNYDDAFDNLDAAASAIGEKDKGRLNSMLSALLDDFGTCEDGFTEIDVSSPLQGADSLLSKVGSNLLAIAAQVKF</sequence>
<feature type="signal peptide" evidence="3">
    <location>
        <begin position="1"/>
        <end position="21"/>
    </location>
</feature>
<protein>
    <submittedName>
        <fullName evidence="5">Vegetative cell wall protein gp1-like</fullName>
    </submittedName>
</protein>
<dbReference type="Pfam" id="PF04043">
    <property type="entry name" value="PMEI"/>
    <property type="match status" value="1"/>
</dbReference>
<dbReference type="Gene3D" id="1.20.140.40">
    <property type="entry name" value="Invertase/pectin methylesterase inhibitor family protein"/>
    <property type="match status" value="1"/>
</dbReference>
<dbReference type="Proteomes" id="UP001327560">
    <property type="component" value="Chromosome 4"/>
</dbReference>
<dbReference type="InterPro" id="IPR006501">
    <property type="entry name" value="Pectinesterase_inhib_dom"/>
</dbReference>
<accession>A0AAQ3Q8L7</accession>
<evidence type="ECO:0000256" key="3">
    <source>
        <dbReference type="SAM" id="SignalP"/>
    </source>
</evidence>
<feature type="compositionally biased region" description="Low complexity" evidence="2">
    <location>
        <begin position="45"/>
        <end position="59"/>
    </location>
</feature>
<feature type="chain" id="PRO_5043015467" evidence="3">
    <location>
        <begin position="22"/>
        <end position="342"/>
    </location>
</feature>
<dbReference type="FunFam" id="1.20.140.40:FF:000003">
    <property type="entry name" value="Invertase/pectin methylesterase inhibitor family protein"/>
    <property type="match status" value="1"/>
</dbReference>
<gene>
    <name evidence="5" type="ORF">Cni_G11981</name>
</gene>
<proteinExistence type="predicted"/>
<keyword evidence="1 3" id="KW-0732">Signal</keyword>
<evidence type="ECO:0000313" key="5">
    <source>
        <dbReference type="EMBL" id="WOL03261.1"/>
    </source>
</evidence>
<organism evidence="5 6">
    <name type="scientific">Canna indica</name>
    <name type="common">Indian-shot</name>
    <dbReference type="NCBI Taxonomy" id="4628"/>
    <lineage>
        <taxon>Eukaryota</taxon>
        <taxon>Viridiplantae</taxon>
        <taxon>Streptophyta</taxon>
        <taxon>Embryophyta</taxon>
        <taxon>Tracheophyta</taxon>
        <taxon>Spermatophyta</taxon>
        <taxon>Magnoliopsida</taxon>
        <taxon>Liliopsida</taxon>
        <taxon>Zingiberales</taxon>
        <taxon>Cannaceae</taxon>
        <taxon>Canna</taxon>
    </lineage>
</organism>
<dbReference type="SUPFAM" id="SSF101148">
    <property type="entry name" value="Plant invertase/pectin methylesterase inhibitor"/>
    <property type="match status" value="1"/>
</dbReference>
<dbReference type="PANTHER" id="PTHR31080:SF274">
    <property type="entry name" value="PECTINESTERASE_PECTINESTERASE INHIBITOR 26"/>
    <property type="match status" value="1"/>
</dbReference>
<dbReference type="NCBIfam" id="TIGR01614">
    <property type="entry name" value="PME_inhib"/>
    <property type="match status" value="1"/>
</dbReference>
<dbReference type="InterPro" id="IPR051955">
    <property type="entry name" value="PME_Inhibitor"/>
</dbReference>
<feature type="compositionally biased region" description="Pro residues" evidence="2">
    <location>
        <begin position="94"/>
        <end position="109"/>
    </location>
</feature>
<feature type="compositionally biased region" description="Low complexity" evidence="2">
    <location>
        <begin position="153"/>
        <end position="169"/>
    </location>
</feature>
<feature type="compositionally biased region" description="Pro residues" evidence="2">
    <location>
        <begin position="142"/>
        <end position="152"/>
    </location>
</feature>
<feature type="domain" description="Pectinesterase inhibitor" evidence="4">
    <location>
        <begin position="189"/>
        <end position="336"/>
    </location>
</feature>
<evidence type="ECO:0000313" key="6">
    <source>
        <dbReference type="Proteomes" id="UP001327560"/>
    </source>
</evidence>
<dbReference type="PANTHER" id="PTHR31080">
    <property type="entry name" value="PECTINESTERASE INHIBITOR-LIKE"/>
    <property type="match status" value="1"/>
</dbReference>
<dbReference type="InterPro" id="IPR035513">
    <property type="entry name" value="Invertase/methylesterase_inhib"/>
</dbReference>
<feature type="compositionally biased region" description="Pro residues" evidence="2">
    <location>
        <begin position="116"/>
        <end position="135"/>
    </location>
</feature>
<evidence type="ECO:0000259" key="4">
    <source>
        <dbReference type="SMART" id="SM00856"/>
    </source>
</evidence>